<keyword evidence="2" id="KW-1185">Reference proteome</keyword>
<sequence length="144" mass="16610">MLILLRNANHKTTRSVLDLRKLHLFSLIHCPYLSFPLRPITEPPLPLKHVLPLPLLHCNCRSQPTQALPRPQVSRMASARHLGEEVRVRALERISGVRREIEERVAPTLLGIKTSLVEEYGHRLITCDLHPNRVPTRQLWVFCT</sequence>
<accession>A0AAN9MK47</accession>
<protein>
    <submittedName>
        <fullName evidence="1">Uncharacterized protein</fullName>
    </submittedName>
</protein>
<dbReference type="Proteomes" id="UP001374584">
    <property type="component" value="Unassembled WGS sequence"/>
</dbReference>
<comment type="caution">
    <text evidence="1">The sequence shown here is derived from an EMBL/GenBank/DDBJ whole genome shotgun (WGS) entry which is preliminary data.</text>
</comment>
<dbReference type="EMBL" id="JAYMYR010000006">
    <property type="protein sequence ID" value="KAK7356080.1"/>
    <property type="molecule type" value="Genomic_DNA"/>
</dbReference>
<organism evidence="1 2">
    <name type="scientific">Phaseolus coccineus</name>
    <name type="common">Scarlet runner bean</name>
    <name type="synonym">Phaseolus multiflorus</name>
    <dbReference type="NCBI Taxonomy" id="3886"/>
    <lineage>
        <taxon>Eukaryota</taxon>
        <taxon>Viridiplantae</taxon>
        <taxon>Streptophyta</taxon>
        <taxon>Embryophyta</taxon>
        <taxon>Tracheophyta</taxon>
        <taxon>Spermatophyta</taxon>
        <taxon>Magnoliopsida</taxon>
        <taxon>eudicotyledons</taxon>
        <taxon>Gunneridae</taxon>
        <taxon>Pentapetalae</taxon>
        <taxon>rosids</taxon>
        <taxon>fabids</taxon>
        <taxon>Fabales</taxon>
        <taxon>Fabaceae</taxon>
        <taxon>Papilionoideae</taxon>
        <taxon>50 kb inversion clade</taxon>
        <taxon>NPAAA clade</taxon>
        <taxon>indigoferoid/millettioid clade</taxon>
        <taxon>Phaseoleae</taxon>
        <taxon>Phaseolus</taxon>
    </lineage>
</organism>
<reference evidence="1 2" key="1">
    <citation type="submission" date="2024-01" db="EMBL/GenBank/DDBJ databases">
        <title>The genomes of 5 underutilized Papilionoideae crops provide insights into root nodulation and disease resistanc.</title>
        <authorList>
            <person name="Jiang F."/>
        </authorList>
    </citation>
    <scope>NUCLEOTIDE SEQUENCE [LARGE SCALE GENOMIC DNA]</scope>
    <source>
        <strain evidence="1">JINMINGXINNONG_FW02</strain>
        <tissue evidence="1">Leaves</tissue>
    </source>
</reference>
<proteinExistence type="predicted"/>
<evidence type="ECO:0000313" key="1">
    <source>
        <dbReference type="EMBL" id="KAK7356080.1"/>
    </source>
</evidence>
<dbReference type="AlphaFoldDB" id="A0AAN9MK47"/>
<evidence type="ECO:0000313" key="2">
    <source>
        <dbReference type="Proteomes" id="UP001374584"/>
    </source>
</evidence>
<name>A0AAN9MK47_PHACN</name>
<gene>
    <name evidence="1" type="ORF">VNO80_15346</name>
</gene>